<gene>
    <name evidence="1" type="ORF">C8U37_107110</name>
</gene>
<dbReference type="EMBL" id="QAOM01000007">
    <property type="protein sequence ID" value="PTQ84742.1"/>
    <property type="molecule type" value="Genomic_DNA"/>
</dbReference>
<dbReference type="Proteomes" id="UP000244161">
    <property type="component" value="Unassembled WGS sequence"/>
</dbReference>
<reference evidence="1 2" key="1">
    <citation type="submission" date="2018-04" db="EMBL/GenBank/DDBJ databases">
        <title>Genomic Encyclopedia of Archaeal and Bacterial Type Strains, Phase II (KMG-II): from individual species to whole genera.</title>
        <authorList>
            <person name="Goeker M."/>
        </authorList>
    </citation>
    <scope>NUCLEOTIDE SEQUENCE [LARGE SCALE GENOMIC DNA]</scope>
    <source>
        <strain evidence="1 2">DSM 18806</strain>
    </source>
</reference>
<sequence>MFSKLTSLFKSKAAAKGSPGILEKPSQVMKPVEDGIPKKTITTTTIKTYVSGIKLEDRHEKLKKLIAELKKEKFFKELYQGLSNKDILDEEHGSFFEEDPVYELSGGKLPHVRLDVSDSSEVISVYVGKDKEHEFLLGILPEDGAKRVLKRFESADLHAIETSLSGGKYKYLDDDDKVKTGEKNYNLQLKLKFAKK</sequence>
<dbReference type="Pfam" id="PF20386">
    <property type="entry name" value="DUF6681"/>
    <property type="match status" value="1"/>
</dbReference>
<accession>A0A2T5ILN5</accession>
<protein>
    <submittedName>
        <fullName evidence="1">Uncharacterized protein</fullName>
    </submittedName>
</protein>
<evidence type="ECO:0000313" key="2">
    <source>
        <dbReference type="Proteomes" id="UP000244161"/>
    </source>
</evidence>
<proteinExistence type="predicted"/>
<dbReference type="InterPro" id="IPR046503">
    <property type="entry name" value="DUF6681"/>
</dbReference>
<dbReference type="AlphaFoldDB" id="A0A2T5ILN5"/>
<name>A0A2T5ILN5_9LACT</name>
<keyword evidence="2" id="KW-1185">Reference proteome</keyword>
<evidence type="ECO:0000313" key="1">
    <source>
        <dbReference type="EMBL" id="PTQ84742.1"/>
    </source>
</evidence>
<dbReference type="RefSeq" id="WP_108032407.1">
    <property type="nucleotide sequence ID" value="NZ_QAOM01000007.1"/>
</dbReference>
<comment type="caution">
    <text evidence="1">The sequence shown here is derived from an EMBL/GenBank/DDBJ whole genome shotgun (WGS) entry which is preliminary data.</text>
</comment>
<organism evidence="1 2">
    <name type="scientific">Trichococcus patagoniensis</name>
    <dbReference type="NCBI Taxonomy" id="382641"/>
    <lineage>
        <taxon>Bacteria</taxon>
        <taxon>Bacillati</taxon>
        <taxon>Bacillota</taxon>
        <taxon>Bacilli</taxon>
        <taxon>Lactobacillales</taxon>
        <taxon>Carnobacteriaceae</taxon>
        <taxon>Trichococcus</taxon>
    </lineage>
</organism>